<keyword evidence="4" id="KW-0256">Endoplasmic reticulum</keyword>
<evidence type="ECO:0000256" key="6">
    <source>
        <dbReference type="ARBA" id="ARBA00023136"/>
    </source>
</evidence>
<dbReference type="OrthoDB" id="5086500at2759"/>
<evidence type="ECO:0000256" key="4">
    <source>
        <dbReference type="ARBA" id="ARBA00022824"/>
    </source>
</evidence>
<dbReference type="InterPro" id="IPR027417">
    <property type="entry name" value="P-loop_NTPase"/>
</dbReference>
<evidence type="ECO:0000313" key="9">
    <source>
        <dbReference type="Proteomes" id="UP000717696"/>
    </source>
</evidence>
<evidence type="ECO:0000256" key="5">
    <source>
        <dbReference type="ARBA" id="ARBA00023128"/>
    </source>
</evidence>
<dbReference type="InterPro" id="IPR029058">
    <property type="entry name" value="AB_hydrolase_fold"/>
</dbReference>
<evidence type="ECO:0000259" key="7">
    <source>
        <dbReference type="Pfam" id="PF00931"/>
    </source>
</evidence>
<dbReference type="GO" id="GO:0005783">
    <property type="term" value="C:endoplasmic reticulum"/>
    <property type="evidence" value="ECO:0007669"/>
    <property type="project" value="UniProtKB-SubCell"/>
</dbReference>
<dbReference type="Pfam" id="PF00931">
    <property type="entry name" value="NB-ARC"/>
    <property type="match status" value="1"/>
</dbReference>
<dbReference type="SUPFAM" id="SSF52540">
    <property type="entry name" value="P-loop containing nucleoside triphosphate hydrolases"/>
    <property type="match status" value="1"/>
</dbReference>
<evidence type="ECO:0000313" key="8">
    <source>
        <dbReference type="EMBL" id="KAH7140265.1"/>
    </source>
</evidence>
<dbReference type="GO" id="GO:0005739">
    <property type="term" value="C:mitochondrion"/>
    <property type="evidence" value="ECO:0007669"/>
    <property type="project" value="UniProtKB-SubCell"/>
</dbReference>
<evidence type="ECO:0000256" key="2">
    <source>
        <dbReference type="ARBA" id="ARBA00004240"/>
    </source>
</evidence>
<dbReference type="GO" id="GO:0043531">
    <property type="term" value="F:ADP binding"/>
    <property type="evidence" value="ECO:0007669"/>
    <property type="project" value="InterPro"/>
</dbReference>
<comment type="subcellular location">
    <subcellularLocation>
        <location evidence="2">Endoplasmic reticulum</location>
    </subcellularLocation>
    <subcellularLocation>
        <location evidence="3">Membrane</location>
    </subcellularLocation>
    <subcellularLocation>
        <location evidence="1">Mitochondrion</location>
    </subcellularLocation>
</comment>
<proteinExistence type="predicted"/>
<evidence type="ECO:0000256" key="3">
    <source>
        <dbReference type="ARBA" id="ARBA00004370"/>
    </source>
</evidence>
<organism evidence="8 9">
    <name type="scientific">Dactylonectria estremocensis</name>
    <dbReference type="NCBI Taxonomy" id="1079267"/>
    <lineage>
        <taxon>Eukaryota</taxon>
        <taxon>Fungi</taxon>
        <taxon>Dikarya</taxon>
        <taxon>Ascomycota</taxon>
        <taxon>Pezizomycotina</taxon>
        <taxon>Sordariomycetes</taxon>
        <taxon>Hypocreomycetidae</taxon>
        <taxon>Hypocreales</taxon>
        <taxon>Nectriaceae</taxon>
        <taxon>Dactylonectria</taxon>
    </lineage>
</organism>
<dbReference type="Proteomes" id="UP000717696">
    <property type="component" value="Unassembled WGS sequence"/>
</dbReference>
<protein>
    <submittedName>
        <fullName evidence="8">P-loop containing nucleoside triphosphate hydrolase protein</fullName>
    </submittedName>
</protein>
<dbReference type="SUPFAM" id="SSF53474">
    <property type="entry name" value="alpha/beta-Hydrolases"/>
    <property type="match status" value="1"/>
</dbReference>
<dbReference type="EMBL" id="JAGMUU010000013">
    <property type="protein sequence ID" value="KAH7140265.1"/>
    <property type="molecule type" value="Genomic_DNA"/>
</dbReference>
<dbReference type="PANTHER" id="PTHR48182:SF2">
    <property type="entry name" value="PROTEIN SERAC1"/>
    <property type="match status" value="1"/>
</dbReference>
<dbReference type="PANTHER" id="PTHR48182">
    <property type="entry name" value="PROTEIN SERAC1"/>
    <property type="match status" value="1"/>
</dbReference>
<dbReference type="GO" id="GO:0016020">
    <property type="term" value="C:membrane"/>
    <property type="evidence" value="ECO:0007669"/>
    <property type="project" value="UniProtKB-SubCell"/>
</dbReference>
<dbReference type="InterPro" id="IPR002182">
    <property type="entry name" value="NB-ARC"/>
</dbReference>
<name>A0A9P9ELA4_9HYPO</name>
<accession>A0A9P9ELA4</accession>
<keyword evidence="5" id="KW-0496">Mitochondrion</keyword>
<sequence>MPLRQVFPDPSDPETSTAKIDIVAVHGLNPRSKNATDHAWDTWRTPPGPTGRLWLRDDLPQHIPGSRIFLYQYSATVIYAQDRDTFVGKASELLEALRVEREDVESRPIIFLGHSMGGILIKQALINADKNPKYMSIKDATSGIAFFATPHHGADKKRVGLGSAAAKIATTLGFEKGDGVMEALQSGGLFSESMQAAWRNQTPRYDVVSFWGAHDRMVPIDSGKLGIPGAKEHVVKLNAGHGGVCRFGTTREDQDNFKLVGRNISDLYKKALQISTNQAPPSTPVPRILSYPLNSLAPVKTFVQRPTLRDSIREQLLREPDAEGQTELRKVGIWGIGGAGKSQLALSYLQKYRNNYEATFWIQAGQTASVDRDFLAIYRMLPNISSREPNPTPEGARQVLLSWLSREPGKWLIVFDGADFLHTTDKGYVPLSQYIPGSSNVHVIITSRLLIAKSLSTSEGGYVGELEPSQSVDLFLKCAEISPSRNGVQREAEEIVNELGNLALAIGMAGKYVSQTPRISANLPAYLEDFRRRRHRLLSETLEDITAEYSHSVMTVWEISYLAVFEQLPEACAFLAMLSFVHYEDITPDLFLVALSSVSGSAAPAS</sequence>
<dbReference type="AlphaFoldDB" id="A0A9P9ELA4"/>
<dbReference type="Gene3D" id="3.40.50.300">
    <property type="entry name" value="P-loop containing nucleotide triphosphate hydrolases"/>
    <property type="match status" value="1"/>
</dbReference>
<keyword evidence="9" id="KW-1185">Reference proteome</keyword>
<comment type="caution">
    <text evidence="8">The sequence shown here is derived from an EMBL/GenBank/DDBJ whole genome shotgun (WGS) entry which is preliminary data.</text>
</comment>
<dbReference type="GO" id="GO:0016787">
    <property type="term" value="F:hydrolase activity"/>
    <property type="evidence" value="ECO:0007669"/>
    <property type="project" value="UniProtKB-KW"/>
</dbReference>
<evidence type="ECO:0000256" key="1">
    <source>
        <dbReference type="ARBA" id="ARBA00004173"/>
    </source>
</evidence>
<keyword evidence="8" id="KW-0378">Hydrolase</keyword>
<dbReference type="Gene3D" id="3.40.50.1820">
    <property type="entry name" value="alpha/beta hydrolase"/>
    <property type="match status" value="1"/>
</dbReference>
<dbReference type="InterPro" id="IPR052374">
    <property type="entry name" value="SERAC1"/>
</dbReference>
<gene>
    <name evidence="8" type="ORF">B0J13DRAFT_62826</name>
</gene>
<keyword evidence="6" id="KW-0472">Membrane</keyword>
<reference evidence="8" key="1">
    <citation type="journal article" date="2021" name="Nat. Commun.">
        <title>Genetic determinants of endophytism in the Arabidopsis root mycobiome.</title>
        <authorList>
            <person name="Mesny F."/>
            <person name="Miyauchi S."/>
            <person name="Thiergart T."/>
            <person name="Pickel B."/>
            <person name="Atanasova L."/>
            <person name="Karlsson M."/>
            <person name="Huettel B."/>
            <person name="Barry K.W."/>
            <person name="Haridas S."/>
            <person name="Chen C."/>
            <person name="Bauer D."/>
            <person name="Andreopoulos W."/>
            <person name="Pangilinan J."/>
            <person name="LaButti K."/>
            <person name="Riley R."/>
            <person name="Lipzen A."/>
            <person name="Clum A."/>
            <person name="Drula E."/>
            <person name="Henrissat B."/>
            <person name="Kohler A."/>
            <person name="Grigoriev I.V."/>
            <person name="Martin F.M."/>
            <person name="Hacquard S."/>
        </authorList>
    </citation>
    <scope>NUCLEOTIDE SEQUENCE</scope>
    <source>
        <strain evidence="8">MPI-CAGE-AT-0021</strain>
    </source>
</reference>
<feature type="domain" description="NB-ARC" evidence="7">
    <location>
        <begin position="311"/>
        <end position="477"/>
    </location>
</feature>